<evidence type="ECO:0000313" key="3">
    <source>
        <dbReference type="EMBL" id="KXJ96705.1"/>
    </source>
</evidence>
<dbReference type="InParanoid" id="A0A136JHS9"/>
<dbReference type="EMBL" id="KQ964245">
    <property type="protein sequence ID" value="KXJ96705.1"/>
    <property type="molecule type" value="Genomic_DNA"/>
</dbReference>
<dbReference type="SMART" id="SM00338">
    <property type="entry name" value="BRLZ"/>
    <property type="match status" value="1"/>
</dbReference>
<feature type="compositionally biased region" description="Basic and acidic residues" evidence="1">
    <location>
        <begin position="266"/>
        <end position="283"/>
    </location>
</feature>
<dbReference type="PROSITE" id="PS50217">
    <property type="entry name" value="BZIP"/>
    <property type="match status" value="1"/>
</dbReference>
<evidence type="ECO:0000256" key="1">
    <source>
        <dbReference type="SAM" id="MobiDB-lite"/>
    </source>
</evidence>
<dbReference type="SUPFAM" id="SSF57959">
    <property type="entry name" value="Leucine zipper domain"/>
    <property type="match status" value="1"/>
</dbReference>
<feature type="region of interest" description="Disordered" evidence="1">
    <location>
        <begin position="182"/>
        <end position="223"/>
    </location>
</feature>
<protein>
    <recommendedName>
        <fullName evidence="2">BZIP domain-containing protein</fullName>
    </recommendedName>
</protein>
<name>A0A136JHS9_9PEZI</name>
<evidence type="ECO:0000259" key="2">
    <source>
        <dbReference type="PROSITE" id="PS50217"/>
    </source>
</evidence>
<feature type="compositionally biased region" description="Low complexity" evidence="1">
    <location>
        <begin position="182"/>
        <end position="209"/>
    </location>
</feature>
<evidence type="ECO:0000313" key="4">
    <source>
        <dbReference type="Proteomes" id="UP000070501"/>
    </source>
</evidence>
<gene>
    <name evidence="3" type="ORF">Micbo1qcDRAFT_191385</name>
</gene>
<feature type="region of interest" description="Disordered" evidence="1">
    <location>
        <begin position="1"/>
        <end position="72"/>
    </location>
</feature>
<dbReference type="OrthoDB" id="5571888at2759"/>
<feature type="compositionally biased region" description="Low complexity" evidence="1">
    <location>
        <begin position="27"/>
        <end position="43"/>
    </location>
</feature>
<dbReference type="GO" id="GO:0003700">
    <property type="term" value="F:DNA-binding transcription factor activity"/>
    <property type="evidence" value="ECO:0007669"/>
    <property type="project" value="InterPro"/>
</dbReference>
<dbReference type="Pfam" id="PF00170">
    <property type="entry name" value="bZIP_1"/>
    <property type="match status" value="1"/>
</dbReference>
<feature type="compositionally biased region" description="Polar residues" evidence="1">
    <location>
        <begin position="45"/>
        <end position="63"/>
    </location>
</feature>
<dbReference type="FunFam" id="1.20.5.170:FF:000031">
    <property type="entry name" value="BZIP transcription factor (MeaB)"/>
    <property type="match status" value="1"/>
</dbReference>
<dbReference type="Gene3D" id="1.20.5.170">
    <property type="match status" value="1"/>
</dbReference>
<dbReference type="Proteomes" id="UP000070501">
    <property type="component" value="Unassembled WGS sequence"/>
</dbReference>
<accession>A0A136JHS9</accession>
<dbReference type="InterPro" id="IPR046347">
    <property type="entry name" value="bZIP_sf"/>
</dbReference>
<dbReference type="AlphaFoldDB" id="A0A136JHS9"/>
<dbReference type="InterPro" id="IPR004827">
    <property type="entry name" value="bZIP"/>
</dbReference>
<keyword evidence="4" id="KW-1185">Reference proteome</keyword>
<organism evidence="3 4">
    <name type="scientific">Microdochium bolleyi</name>
    <dbReference type="NCBI Taxonomy" id="196109"/>
    <lineage>
        <taxon>Eukaryota</taxon>
        <taxon>Fungi</taxon>
        <taxon>Dikarya</taxon>
        <taxon>Ascomycota</taxon>
        <taxon>Pezizomycotina</taxon>
        <taxon>Sordariomycetes</taxon>
        <taxon>Xylariomycetidae</taxon>
        <taxon>Xylariales</taxon>
        <taxon>Microdochiaceae</taxon>
        <taxon>Microdochium</taxon>
    </lineage>
</organism>
<dbReference type="STRING" id="196109.A0A136JHS9"/>
<sequence>MSQPQLNQGGIADPLDLLDFSEYDGLPYQSPSPSTSSKSQFPTGPATSMSITPPTLPSSQPMSGPSHKYDQYKQQTPFVPGALASTIAVNQNNADITGYNLEYMSPGEDLFDFNSNPSHSRRNTEMDVDFEASEPGFYYAAEPTINPNAIGASGSQLTSPSMVAPPSNVGRMYPGMHQQAALAKAQAQQRQQRQIIQQQQAERQQTPAAKQQRSKAPMPADPIVEQKITQLLNSMRSKANAGDDDEPSLHMARTKKEEDDMDEDERLLASEEGKKLSSKERRQLRNKVSARAFRSRRKEYITQLESEIATKVTENGDLRAQNRALMEENRRLSDLTRMLLSSSSFSTFLDQMGTAPTAITQPQQQAPVVEQRQGENQQIPKDVNPYVASLAQQTQPQQIGMAMIPETSMDFSMLNMDNSTSYSYQPQVFTVLETPSFAGLDAATLSEKPSVVCSGLEDVCTEVKTMAPQFETPVPSTLAKPVAPKCTARNNGSDNEAGDLDGDIFDDEQDASAIDISSLIFGTISSEKSRPQYQLVDASVHEAEAAVALRKVEKLSASLEATMARLNMLTDGL</sequence>
<reference evidence="4" key="1">
    <citation type="submission" date="2016-02" db="EMBL/GenBank/DDBJ databases">
        <title>Draft genome sequence of Microdochium bolleyi, a fungal endophyte of beachgrass.</title>
        <authorList>
            <consortium name="DOE Joint Genome Institute"/>
            <person name="David A.S."/>
            <person name="May G."/>
            <person name="Haridas S."/>
            <person name="Lim J."/>
            <person name="Wang M."/>
            <person name="Labutti K."/>
            <person name="Lipzen A."/>
            <person name="Barry K."/>
            <person name="Grigoriev I.V."/>
        </authorList>
    </citation>
    <scope>NUCLEOTIDE SEQUENCE [LARGE SCALE GENOMIC DNA]</scope>
    <source>
        <strain evidence="4">J235TASD1</strain>
    </source>
</reference>
<dbReference type="PANTHER" id="PTHR37616">
    <property type="entry name" value="BZIP TRANSCRIPTION FACTOR 60-LIKE"/>
    <property type="match status" value="1"/>
</dbReference>
<feature type="region of interest" description="Disordered" evidence="1">
    <location>
        <begin position="238"/>
        <end position="286"/>
    </location>
</feature>
<dbReference type="CDD" id="cd14810">
    <property type="entry name" value="bZIP_u1"/>
    <property type="match status" value="1"/>
</dbReference>
<dbReference type="PANTHER" id="PTHR37616:SF2">
    <property type="entry name" value="BZIP DOMAIN-CONTAINING PROTEIN"/>
    <property type="match status" value="1"/>
</dbReference>
<feature type="domain" description="BZIP" evidence="2">
    <location>
        <begin position="276"/>
        <end position="339"/>
    </location>
</feature>
<proteinExistence type="predicted"/>